<protein>
    <recommendedName>
        <fullName evidence="4">HotDog ACOT-type domain-containing protein</fullName>
    </recommendedName>
</protein>
<keyword evidence="2 3" id="KW-0378">Hydrolase</keyword>
<evidence type="ECO:0000259" key="4">
    <source>
        <dbReference type="PROSITE" id="PS51770"/>
    </source>
</evidence>
<gene>
    <name evidence="5" type="ORF">A3J00_01165</name>
</gene>
<feature type="domain" description="HotDog ACOT-type" evidence="4">
    <location>
        <begin position="1"/>
        <end position="104"/>
    </location>
</feature>
<organism evidence="5 6">
    <name type="scientific">Candidatus Niyogibacteria bacterium RIFCSPLOWO2_02_FULL_45_13</name>
    <dbReference type="NCBI Taxonomy" id="1801725"/>
    <lineage>
        <taxon>Bacteria</taxon>
        <taxon>Candidatus Niyogiibacteriota</taxon>
    </lineage>
</organism>
<dbReference type="PANTHER" id="PTHR11049:SF16">
    <property type="entry name" value="PROTEIN VDLD"/>
    <property type="match status" value="1"/>
</dbReference>
<dbReference type="EMBL" id="MHMR01000007">
    <property type="protein sequence ID" value="OGZ31268.1"/>
    <property type="molecule type" value="Genomic_DNA"/>
</dbReference>
<dbReference type="CDD" id="cd03442">
    <property type="entry name" value="BFIT_BACH"/>
    <property type="match status" value="1"/>
</dbReference>
<name>A0A1G2F110_9BACT</name>
<dbReference type="SUPFAM" id="SSF54637">
    <property type="entry name" value="Thioesterase/thiol ester dehydrase-isomerase"/>
    <property type="match status" value="1"/>
</dbReference>
<evidence type="ECO:0000256" key="2">
    <source>
        <dbReference type="ARBA" id="ARBA00022801"/>
    </source>
</evidence>
<dbReference type="InterPro" id="IPR040170">
    <property type="entry name" value="Cytosol_ACT"/>
</dbReference>
<dbReference type="STRING" id="1801725.A3J00_01165"/>
<dbReference type="PANTHER" id="PTHR11049">
    <property type="entry name" value="ACYL COENZYME A THIOESTER HYDROLASE"/>
    <property type="match status" value="1"/>
</dbReference>
<evidence type="ECO:0000256" key="1">
    <source>
        <dbReference type="ARBA" id="ARBA00010458"/>
    </source>
</evidence>
<dbReference type="Pfam" id="PF03061">
    <property type="entry name" value="4HBT"/>
    <property type="match status" value="1"/>
</dbReference>
<dbReference type="Gene3D" id="3.10.129.10">
    <property type="entry name" value="Hotdog Thioesterase"/>
    <property type="match status" value="1"/>
</dbReference>
<evidence type="ECO:0000256" key="3">
    <source>
        <dbReference type="PROSITE-ProRule" id="PRU01106"/>
    </source>
</evidence>
<dbReference type="InterPro" id="IPR033120">
    <property type="entry name" value="HOTDOG_ACOT"/>
</dbReference>
<dbReference type="Proteomes" id="UP000178428">
    <property type="component" value="Unassembled WGS sequence"/>
</dbReference>
<sequence length="141" mass="16095">MVMPHHLNTLGTLFGGWLLVWFDLACAKTARIHSGLACATVVFDAIEFYEPVFAGELIIIQSQINRVWKTSCEIGVKVFALASGANERRFVTSTYLTFVALDENLKPIPMRKVFPETEEEKNCFEEADIRRKARKERKKPM</sequence>
<dbReference type="GO" id="GO:0052816">
    <property type="term" value="F:long-chain fatty acyl-CoA hydrolase activity"/>
    <property type="evidence" value="ECO:0007669"/>
    <property type="project" value="TreeGrafter"/>
</dbReference>
<evidence type="ECO:0000313" key="6">
    <source>
        <dbReference type="Proteomes" id="UP000178428"/>
    </source>
</evidence>
<dbReference type="PROSITE" id="PS51770">
    <property type="entry name" value="HOTDOG_ACOT"/>
    <property type="match status" value="1"/>
</dbReference>
<evidence type="ECO:0000313" key="5">
    <source>
        <dbReference type="EMBL" id="OGZ31268.1"/>
    </source>
</evidence>
<dbReference type="GO" id="GO:0006637">
    <property type="term" value="P:acyl-CoA metabolic process"/>
    <property type="evidence" value="ECO:0007669"/>
    <property type="project" value="TreeGrafter"/>
</dbReference>
<dbReference type="InterPro" id="IPR029069">
    <property type="entry name" value="HotDog_dom_sf"/>
</dbReference>
<proteinExistence type="inferred from homology"/>
<dbReference type="InterPro" id="IPR006683">
    <property type="entry name" value="Thioestr_dom"/>
</dbReference>
<reference evidence="5 6" key="1">
    <citation type="journal article" date="2016" name="Nat. Commun.">
        <title>Thousands of microbial genomes shed light on interconnected biogeochemical processes in an aquifer system.</title>
        <authorList>
            <person name="Anantharaman K."/>
            <person name="Brown C.T."/>
            <person name="Hug L.A."/>
            <person name="Sharon I."/>
            <person name="Castelle C.J."/>
            <person name="Probst A.J."/>
            <person name="Thomas B.C."/>
            <person name="Singh A."/>
            <person name="Wilkins M.J."/>
            <person name="Karaoz U."/>
            <person name="Brodie E.L."/>
            <person name="Williams K.H."/>
            <person name="Hubbard S.S."/>
            <person name="Banfield J.F."/>
        </authorList>
    </citation>
    <scope>NUCLEOTIDE SEQUENCE [LARGE SCALE GENOMIC DNA]</scope>
</reference>
<dbReference type="GO" id="GO:0005829">
    <property type="term" value="C:cytosol"/>
    <property type="evidence" value="ECO:0007669"/>
    <property type="project" value="TreeGrafter"/>
</dbReference>
<accession>A0A1G2F110</accession>
<comment type="caution">
    <text evidence="5">The sequence shown here is derived from an EMBL/GenBank/DDBJ whole genome shotgun (WGS) entry which is preliminary data.</text>
</comment>
<dbReference type="AlphaFoldDB" id="A0A1G2F110"/>
<comment type="similarity">
    <text evidence="1">Belongs to the acyl coenzyme A hydrolase family.</text>
</comment>